<organism evidence="2 3">
    <name type="scientific">Eiseniibacteriota bacterium</name>
    <dbReference type="NCBI Taxonomy" id="2212470"/>
    <lineage>
        <taxon>Bacteria</taxon>
        <taxon>Candidatus Eiseniibacteriota</taxon>
    </lineage>
</organism>
<dbReference type="SUPFAM" id="SSF54001">
    <property type="entry name" value="Cysteine proteinases"/>
    <property type="match status" value="1"/>
</dbReference>
<sequence length="225" mass="24709">MTTASLQEFVAPSRYIDSDADNVVAFARRVAGAARDATAAAVALYYAIRDGIVYTPYCDFRSPETYRASACLARGSGFCVAKSALLAAAARAARIPARVGFADVRNHLSSRRLRALMGTDVFYYHGYTELHLGDGWVKATPAFDRGLCERFGVRPLEFDGLSDSLFHPYDMSGRRHMEYVRDRGPHQDVPVDAIIETFARCYPALTAAGDPVAPGRFREEAEPLS</sequence>
<dbReference type="InterPro" id="IPR038765">
    <property type="entry name" value="Papain-like_cys_pep_sf"/>
</dbReference>
<dbReference type="Pfam" id="PF01841">
    <property type="entry name" value="Transglut_core"/>
    <property type="match status" value="1"/>
</dbReference>
<dbReference type="EMBL" id="VBOR01000139">
    <property type="protein sequence ID" value="TMQ46903.1"/>
    <property type="molecule type" value="Genomic_DNA"/>
</dbReference>
<proteinExistence type="predicted"/>
<protein>
    <submittedName>
        <fullName evidence="2">Transglutaminase family protein</fullName>
    </submittedName>
</protein>
<evidence type="ECO:0000259" key="1">
    <source>
        <dbReference type="Pfam" id="PF01841"/>
    </source>
</evidence>
<name>A0A538S6A0_UNCEI</name>
<dbReference type="PANTHER" id="PTHR33490">
    <property type="entry name" value="BLR5614 PROTEIN-RELATED"/>
    <property type="match status" value="1"/>
</dbReference>
<accession>A0A538S6A0</accession>
<dbReference type="PANTHER" id="PTHR33490:SF3">
    <property type="entry name" value="CONSERVED INTEGRAL MEMBRANE PROTEIN"/>
    <property type="match status" value="1"/>
</dbReference>
<dbReference type="AlphaFoldDB" id="A0A538S6A0"/>
<evidence type="ECO:0000313" key="3">
    <source>
        <dbReference type="Proteomes" id="UP000316292"/>
    </source>
</evidence>
<reference evidence="2 3" key="1">
    <citation type="journal article" date="2019" name="Nat. Microbiol.">
        <title>Mediterranean grassland soil C-N compound turnover is dependent on rainfall and depth, and is mediated by genomically divergent microorganisms.</title>
        <authorList>
            <person name="Diamond S."/>
            <person name="Andeer P.F."/>
            <person name="Li Z."/>
            <person name="Crits-Christoph A."/>
            <person name="Burstein D."/>
            <person name="Anantharaman K."/>
            <person name="Lane K.R."/>
            <person name="Thomas B.C."/>
            <person name="Pan C."/>
            <person name="Northen T.R."/>
            <person name="Banfield J.F."/>
        </authorList>
    </citation>
    <scope>NUCLEOTIDE SEQUENCE [LARGE SCALE GENOMIC DNA]</scope>
    <source>
        <strain evidence="2">WS_1</strain>
    </source>
</reference>
<evidence type="ECO:0000313" key="2">
    <source>
        <dbReference type="EMBL" id="TMQ46903.1"/>
    </source>
</evidence>
<dbReference type="Proteomes" id="UP000316292">
    <property type="component" value="Unassembled WGS sequence"/>
</dbReference>
<gene>
    <name evidence="2" type="ORF">E6K71_11380</name>
</gene>
<feature type="domain" description="Transglutaminase-like" evidence="1">
    <location>
        <begin position="25"/>
        <end position="141"/>
    </location>
</feature>
<comment type="caution">
    <text evidence="2">The sequence shown here is derived from an EMBL/GenBank/DDBJ whole genome shotgun (WGS) entry which is preliminary data.</text>
</comment>
<dbReference type="InterPro" id="IPR002931">
    <property type="entry name" value="Transglutaminase-like"/>
</dbReference>
<dbReference type="Gene3D" id="3.10.620.30">
    <property type="match status" value="1"/>
</dbReference>